<evidence type="ECO:0000313" key="6">
    <source>
        <dbReference type="EMBL" id="ODV93110.1"/>
    </source>
</evidence>
<organism evidence="6 7">
    <name type="scientific">Pachysolen tannophilus NRRL Y-2460</name>
    <dbReference type="NCBI Taxonomy" id="669874"/>
    <lineage>
        <taxon>Eukaryota</taxon>
        <taxon>Fungi</taxon>
        <taxon>Dikarya</taxon>
        <taxon>Ascomycota</taxon>
        <taxon>Saccharomycotina</taxon>
        <taxon>Pichiomycetes</taxon>
        <taxon>Pachysolenaceae</taxon>
        <taxon>Pachysolen</taxon>
    </lineage>
</organism>
<keyword evidence="7" id="KW-1185">Reference proteome</keyword>
<protein>
    <recommendedName>
        <fullName evidence="8">DNA damage checkpoint control protein RAD17</fullName>
    </recommendedName>
</protein>
<dbReference type="Proteomes" id="UP000094236">
    <property type="component" value="Unassembled WGS sequence"/>
</dbReference>
<evidence type="ECO:0008006" key="8">
    <source>
        <dbReference type="Google" id="ProtNLM"/>
    </source>
</evidence>
<dbReference type="STRING" id="669874.A0A1E4TMX5"/>
<dbReference type="Pfam" id="PF02144">
    <property type="entry name" value="Rad1"/>
    <property type="match status" value="1"/>
</dbReference>
<name>A0A1E4TMX5_PACTA</name>
<accession>A0A1E4TMX5</accession>
<keyword evidence="3" id="KW-0227">DNA damage</keyword>
<comment type="subcellular location">
    <subcellularLocation>
        <location evidence="1">Nucleus</location>
    </subcellularLocation>
</comment>
<dbReference type="GO" id="GO:0000077">
    <property type="term" value="P:DNA damage checkpoint signaling"/>
    <property type="evidence" value="ECO:0007669"/>
    <property type="project" value="InterPro"/>
</dbReference>
<evidence type="ECO:0000256" key="4">
    <source>
        <dbReference type="ARBA" id="ARBA00023204"/>
    </source>
</evidence>
<feature type="non-terminal residue" evidence="6">
    <location>
        <position position="1"/>
    </location>
</feature>
<dbReference type="PANTHER" id="PTHR10870">
    <property type="entry name" value="CELL CYCLE CHECKPOINT PROTEIN RAD1"/>
    <property type="match status" value="1"/>
</dbReference>
<evidence type="ECO:0000256" key="3">
    <source>
        <dbReference type="ARBA" id="ARBA00022763"/>
    </source>
</evidence>
<evidence type="ECO:0000256" key="1">
    <source>
        <dbReference type="ARBA" id="ARBA00004123"/>
    </source>
</evidence>
<dbReference type="InterPro" id="IPR003021">
    <property type="entry name" value="Rad1_Rec1_Rad17"/>
</dbReference>
<dbReference type="EMBL" id="KV454019">
    <property type="protein sequence ID" value="ODV93110.1"/>
    <property type="molecule type" value="Genomic_DNA"/>
</dbReference>
<reference evidence="7" key="1">
    <citation type="submission" date="2016-05" db="EMBL/GenBank/DDBJ databases">
        <title>Comparative genomics of biotechnologically important yeasts.</title>
        <authorList>
            <consortium name="DOE Joint Genome Institute"/>
            <person name="Riley R."/>
            <person name="Haridas S."/>
            <person name="Wolfe K.H."/>
            <person name="Lopes M.R."/>
            <person name="Hittinger C.T."/>
            <person name="Goker M."/>
            <person name="Salamov A."/>
            <person name="Wisecaver J."/>
            <person name="Long T.M."/>
            <person name="Aerts A.L."/>
            <person name="Barry K."/>
            <person name="Choi C."/>
            <person name="Clum A."/>
            <person name="Coughlan A.Y."/>
            <person name="Deshpande S."/>
            <person name="Douglass A.P."/>
            <person name="Hanson S.J."/>
            <person name="Klenk H.-P."/>
            <person name="Labutti K."/>
            <person name="Lapidus A."/>
            <person name="Lindquist E."/>
            <person name="Lipzen A."/>
            <person name="Meier-Kolthoff J.P."/>
            <person name="Ohm R.A."/>
            <person name="Otillar R.P."/>
            <person name="Pangilinan J."/>
            <person name="Peng Y."/>
            <person name="Rokas A."/>
            <person name="Rosa C.A."/>
            <person name="Scheuner C."/>
            <person name="Sibirny A.A."/>
            <person name="Slot J.C."/>
            <person name="Stielow J.B."/>
            <person name="Sun H."/>
            <person name="Kurtzman C.P."/>
            <person name="Blackwell M."/>
            <person name="Grigoriev I.V."/>
            <person name="Jeffries T.W."/>
        </authorList>
    </citation>
    <scope>NUCLEOTIDE SEQUENCE [LARGE SCALE GENOMIC DNA]</scope>
    <source>
        <strain evidence="7">NRRL Y-2460</strain>
    </source>
</reference>
<dbReference type="Gene3D" id="3.70.10.10">
    <property type="match status" value="1"/>
</dbReference>
<evidence type="ECO:0000313" key="7">
    <source>
        <dbReference type="Proteomes" id="UP000094236"/>
    </source>
</evidence>
<dbReference type="PRINTS" id="PR01245">
    <property type="entry name" value="RAD1REC1"/>
</dbReference>
<sequence length="321" mass="36589">LFTASTTSLSHISNVLNSITPLGSKCLVTINENGLFFTVNDNNICKVQLNLDSKFFDSFNYNPIKTSSISDSKNIKFGLDLFLFVESVSLVNNYNSNLSNSNNHNNGIGGVTVKTICTLSYEGYGNPFILSFEDDKMLERVEFQTYDDLDEDEDFPHYFEIDNDKLILEIILKSPILYDILKDLKEIQTEEILIYGDTKNGKKNLIFISKGELGYSKLVFPSNRSILEQLVIYKAIALKNVSYDDEVYNFPDEENIEYIPTNTDSLTSFYKFNYFNKLTRAVKLSSKLKIKKDAKGLTSINLLIKDEKNLSNSVIEFQILE</sequence>
<evidence type="ECO:0000256" key="5">
    <source>
        <dbReference type="ARBA" id="ARBA00023242"/>
    </source>
</evidence>
<dbReference type="InterPro" id="IPR046938">
    <property type="entry name" value="DNA_clamp_sf"/>
</dbReference>
<keyword evidence="5" id="KW-0539">Nucleus</keyword>
<dbReference type="PANTHER" id="PTHR10870:SF0">
    <property type="entry name" value="CELL CYCLE CHECKPOINT PROTEIN RAD1"/>
    <property type="match status" value="1"/>
</dbReference>
<evidence type="ECO:0000256" key="2">
    <source>
        <dbReference type="ARBA" id="ARBA00010991"/>
    </source>
</evidence>
<dbReference type="AlphaFoldDB" id="A0A1E4TMX5"/>
<gene>
    <name evidence="6" type="ORF">PACTADRAFT_20287</name>
</gene>
<comment type="similarity">
    <text evidence="2">Belongs to the rad1 family.</text>
</comment>
<feature type="non-terminal residue" evidence="6">
    <location>
        <position position="321"/>
    </location>
</feature>
<dbReference type="GO" id="GO:0006281">
    <property type="term" value="P:DNA repair"/>
    <property type="evidence" value="ECO:0007669"/>
    <property type="project" value="UniProtKB-KW"/>
</dbReference>
<keyword evidence="4" id="KW-0234">DNA repair</keyword>
<proteinExistence type="inferred from homology"/>
<dbReference type="GO" id="GO:0030896">
    <property type="term" value="C:checkpoint clamp complex"/>
    <property type="evidence" value="ECO:0007669"/>
    <property type="project" value="TreeGrafter"/>
</dbReference>
<dbReference type="OrthoDB" id="337581at2759"/>
<dbReference type="SUPFAM" id="SSF55979">
    <property type="entry name" value="DNA clamp"/>
    <property type="match status" value="1"/>
</dbReference>